<proteinExistence type="predicted"/>
<evidence type="ECO:0000256" key="1">
    <source>
        <dbReference type="SAM" id="MobiDB-lite"/>
    </source>
</evidence>
<dbReference type="Proteomes" id="UP001150266">
    <property type="component" value="Unassembled WGS sequence"/>
</dbReference>
<feature type="compositionally biased region" description="Basic residues" evidence="1">
    <location>
        <begin position="205"/>
        <end position="214"/>
    </location>
</feature>
<protein>
    <submittedName>
        <fullName evidence="3">Uncharacterized protein</fullName>
    </submittedName>
</protein>
<feature type="chain" id="PRO_5040864652" evidence="2">
    <location>
        <begin position="23"/>
        <end position="313"/>
    </location>
</feature>
<feature type="region of interest" description="Disordered" evidence="1">
    <location>
        <begin position="292"/>
        <end position="313"/>
    </location>
</feature>
<organism evidence="3 4">
    <name type="scientific">Lentinula aciculospora</name>
    <dbReference type="NCBI Taxonomy" id="153920"/>
    <lineage>
        <taxon>Eukaryota</taxon>
        <taxon>Fungi</taxon>
        <taxon>Dikarya</taxon>
        <taxon>Basidiomycota</taxon>
        <taxon>Agaricomycotina</taxon>
        <taxon>Agaricomycetes</taxon>
        <taxon>Agaricomycetidae</taxon>
        <taxon>Agaricales</taxon>
        <taxon>Marasmiineae</taxon>
        <taxon>Omphalotaceae</taxon>
        <taxon>Lentinula</taxon>
    </lineage>
</organism>
<feature type="signal peptide" evidence="2">
    <location>
        <begin position="1"/>
        <end position="22"/>
    </location>
</feature>
<feature type="region of interest" description="Disordered" evidence="1">
    <location>
        <begin position="82"/>
        <end position="273"/>
    </location>
</feature>
<dbReference type="AlphaFoldDB" id="A0A9W9DPB1"/>
<feature type="compositionally biased region" description="Basic and acidic residues" evidence="1">
    <location>
        <begin position="123"/>
        <end position="133"/>
    </location>
</feature>
<feature type="compositionally biased region" description="Basic residues" evidence="1">
    <location>
        <begin position="164"/>
        <end position="190"/>
    </location>
</feature>
<comment type="caution">
    <text evidence="3">The sequence shown here is derived from an EMBL/GenBank/DDBJ whole genome shotgun (WGS) entry which is preliminary data.</text>
</comment>
<gene>
    <name evidence="3" type="ORF">J3R30DRAFT_2726279</name>
</gene>
<feature type="compositionally biased region" description="Polar residues" evidence="1">
    <location>
        <begin position="256"/>
        <end position="266"/>
    </location>
</feature>
<evidence type="ECO:0000256" key="2">
    <source>
        <dbReference type="SAM" id="SignalP"/>
    </source>
</evidence>
<accession>A0A9W9DPB1</accession>
<reference evidence="3" key="1">
    <citation type="submission" date="2022-08" db="EMBL/GenBank/DDBJ databases">
        <title>A Global Phylogenomic Analysis of the Shiitake Genus Lentinula.</title>
        <authorList>
            <consortium name="DOE Joint Genome Institute"/>
            <person name="Sierra-Patev S."/>
            <person name="Min B."/>
            <person name="Naranjo-Ortiz M."/>
            <person name="Looney B."/>
            <person name="Konkel Z."/>
            <person name="Slot J.C."/>
            <person name="Sakamoto Y."/>
            <person name="Steenwyk J.L."/>
            <person name="Rokas A."/>
            <person name="Carro J."/>
            <person name="Camarero S."/>
            <person name="Ferreira P."/>
            <person name="Molpeceres G."/>
            <person name="Ruiz-Duenas F.J."/>
            <person name="Serrano A."/>
            <person name="Henrissat B."/>
            <person name="Drula E."/>
            <person name="Hughes K.W."/>
            <person name="Mata J.L."/>
            <person name="Ishikawa N.K."/>
            <person name="Vargas-Isla R."/>
            <person name="Ushijima S."/>
            <person name="Smith C.A."/>
            <person name="Ahrendt S."/>
            <person name="Andreopoulos W."/>
            <person name="He G."/>
            <person name="Labutti K."/>
            <person name="Lipzen A."/>
            <person name="Ng V."/>
            <person name="Riley R."/>
            <person name="Sandor L."/>
            <person name="Barry K."/>
            <person name="Martinez A.T."/>
            <person name="Xiao Y."/>
            <person name="Gibbons J.G."/>
            <person name="Terashima K."/>
            <person name="Grigoriev I.V."/>
            <person name="Hibbett D.S."/>
        </authorList>
    </citation>
    <scope>NUCLEOTIDE SEQUENCE</scope>
    <source>
        <strain evidence="3">JLM2183</strain>
    </source>
</reference>
<evidence type="ECO:0000313" key="3">
    <source>
        <dbReference type="EMBL" id="KAJ4479151.1"/>
    </source>
</evidence>
<keyword evidence="2" id="KW-0732">Signal</keyword>
<name>A0A9W9DPB1_9AGAR</name>
<evidence type="ECO:0000313" key="4">
    <source>
        <dbReference type="Proteomes" id="UP001150266"/>
    </source>
</evidence>
<keyword evidence="4" id="KW-1185">Reference proteome</keyword>
<feature type="compositionally biased region" description="Basic and acidic residues" evidence="1">
    <location>
        <begin position="82"/>
        <end position="98"/>
    </location>
</feature>
<feature type="compositionally biased region" description="Basic and acidic residues" evidence="1">
    <location>
        <begin position="225"/>
        <end position="241"/>
    </location>
</feature>
<sequence length="313" mass="33727">MMKCASALILASLASSTFEACAFPVSILDHNAPSIPSTPSTPNPVSLSPCLLLRVFSRNEHTSSPQARGAMSSKPIVPEARRSEGNHLHDAVPEEPTRIDPTVITLPYRPSRKSKTSTNTKYDAADPPKESPRPKRTKHTTHRSSRPKTTNGSVVAPGSESSKHRGSHRHRSQSRHRRPKLPTTPRHKHTHNDPASMESSPPKKDSKKTRKGPKQSKSSRPGIDNPRESSSRSEPGPKTDKSSQSTVKQLPKETSSRGGNLFNSSRYFPAPTEPVKSMINNAIDANAFAVNGGNTAGGKVPGITSSMSMGSGM</sequence>
<dbReference type="EMBL" id="JAOTPV010000008">
    <property type="protein sequence ID" value="KAJ4479151.1"/>
    <property type="molecule type" value="Genomic_DNA"/>
</dbReference>
<feature type="compositionally biased region" description="Basic residues" evidence="1">
    <location>
        <begin position="134"/>
        <end position="146"/>
    </location>
</feature>